<proteinExistence type="predicted"/>
<dbReference type="PANTHER" id="PTHR43072:SF23">
    <property type="entry name" value="UPF0039 PROTEIN C11D3.02C"/>
    <property type="match status" value="1"/>
</dbReference>
<dbReference type="Proteomes" id="UP000620262">
    <property type="component" value="Unassembled WGS sequence"/>
</dbReference>
<protein>
    <submittedName>
        <fullName evidence="4">RimJ/RimL family protein N-acetyltransferase</fullName>
    </submittedName>
</protein>
<reference evidence="4 5" key="1">
    <citation type="submission" date="2020-10" db="EMBL/GenBank/DDBJ databases">
        <title>Sequencing the genomes of 1000 actinobacteria strains.</title>
        <authorList>
            <person name="Klenk H.-P."/>
        </authorList>
    </citation>
    <scope>NUCLEOTIDE SEQUENCE [LARGE SCALE GENOMIC DNA]</scope>
    <source>
        <strain evidence="4 5">DSM 7307</strain>
    </source>
</reference>
<name>A0ABR9IT00_RHIVS</name>
<dbReference type="PROSITE" id="PS51186">
    <property type="entry name" value="GNAT"/>
    <property type="match status" value="1"/>
</dbReference>
<organism evidence="4 5">
    <name type="scientific">Rhizobium viscosum</name>
    <name type="common">Arthrobacter viscosus</name>
    <dbReference type="NCBI Taxonomy" id="1673"/>
    <lineage>
        <taxon>Bacteria</taxon>
        <taxon>Pseudomonadati</taxon>
        <taxon>Pseudomonadota</taxon>
        <taxon>Alphaproteobacteria</taxon>
        <taxon>Hyphomicrobiales</taxon>
        <taxon>Rhizobiaceae</taxon>
        <taxon>Rhizobium/Agrobacterium group</taxon>
        <taxon>Rhizobium</taxon>
    </lineage>
</organism>
<gene>
    <name evidence="4" type="ORF">H4W29_003522</name>
</gene>
<evidence type="ECO:0000256" key="2">
    <source>
        <dbReference type="ARBA" id="ARBA00023315"/>
    </source>
</evidence>
<evidence type="ECO:0000313" key="5">
    <source>
        <dbReference type="Proteomes" id="UP000620262"/>
    </source>
</evidence>
<dbReference type="CDD" id="cd04301">
    <property type="entry name" value="NAT_SF"/>
    <property type="match status" value="1"/>
</dbReference>
<dbReference type="Gene3D" id="3.40.630.30">
    <property type="match status" value="1"/>
</dbReference>
<dbReference type="Pfam" id="PF00583">
    <property type="entry name" value="Acetyltransf_1"/>
    <property type="match status" value="1"/>
</dbReference>
<dbReference type="RefSeq" id="WP_192730054.1">
    <property type="nucleotide sequence ID" value="NZ_BAAAVL010000013.1"/>
</dbReference>
<dbReference type="InterPro" id="IPR000182">
    <property type="entry name" value="GNAT_dom"/>
</dbReference>
<evidence type="ECO:0000313" key="4">
    <source>
        <dbReference type="EMBL" id="MBE1506341.1"/>
    </source>
</evidence>
<dbReference type="PANTHER" id="PTHR43072">
    <property type="entry name" value="N-ACETYLTRANSFERASE"/>
    <property type="match status" value="1"/>
</dbReference>
<evidence type="ECO:0000259" key="3">
    <source>
        <dbReference type="PROSITE" id="PS51186"/>
    </source>
</evidence>
<sequence length="166" mass="18539">MADDIRIEPMTEAHIESFHRALDTVARERKYLTLLEAPPLEDTRKFALSSIGKGNVHLVALDGDELIGWCDIRRHFFPSQAHCGSLGMGLLPDYREKGLGRRLIEAAIAAARQAGMIRVEFGVHADNARAIRLYESVGFVREGVSRDAFCVDGEYTDVINMAQILR</sequence>
<keyword evidence="1" id="KW-0808">Transferase</keyword>
<keyword evidence="2" id="KW-0012">Acyltransferase</keyword>
<comment type="caution">
    <text evidence="4">The sequence shown here is derived from an EMBL/GenBank/DDBJ whole genome shotgun (WGS) entry which is preliminary data.</text>
</comment>
<dbReference type="EMBL" id="JADBEC010000001">
    <property type="protein sequence ID" value="MBE1506341.1"/>
    <property type="molecule type" value="Genomic_DNA"/>
</dbReference>
<dbReference type="InterPro" id="IPR016181">
    <property type="entry name" value="Acyl_CoA_acyltransferase"/>
</dbReference>
<accession>A0ABR9IT00</accession>
<feature type="domain" description="N-acetyltransferase" evidence="3">
    <location>
        <begin position="5"/>
        <end position="162"/>
    </location>
</feature>
<keyword evidence="5" id="KW-1185">Reference proteome</keyword>
<dbReference type="SUPFAM" id="SSF55729">
    <property type="entry name" value="Acyl-CoA N-acyltransferases (Nat)"/>
    <property type="match status" value="1"/>
</dbReference>
<evidence type="ECO:0000256" key="1">
    <source>
        <dbReference type="ARBA" id="ARBA00022679"/>
    </source>
</evidence>